<dbReference type="EC" id="3.1.3.48" evidence="2"/>
<evidence type="ECO:0000259" key="5">
    <source>
        <dbReference type="SMART" id="SM00195"/>
    </source>
</evidence>
<name>A0A7J7IMR9_9RHOD</name>
<dbReference type="EMBL" id="VWRR01000005">
    <property type="protein sequence ID" value="KAF6003847.1"/>
    <property type="molecule type" value="Genomic_DNA"/>
</dbReference>
<sequence length="298" mass="33624">MGAASESYHEPNELPILVELPGLYVGSLDSALAVARNPDRFPIRLIISLGCGTEISELEQWSQITGNRLWNRVPALQDMPQEDLWPVLQDALPLVRRAQQEQLGVLCHCVSGQSRSVALVCAFLMQQHAYGLIEARNALERSGVDVCMNHGFVHQLRIWNGGRSRFVREMHGLTCMSLKQTWLDEYAVEWETVQRDAMSGIVSSSCLQCRIPLFRPHRDVLHEDHEGYRLFPISWMPKSFDGSGTRGMLGSLRGRLRCPLCSRKLGTFDLSESRQASFFICKSAVVIRNNPRWRGSCG</sequence>
<keyword evidence="4" id="KW-0904">Protein phosphatase</keyword>
<dbReference type="Gene3D" id="3.90.190.10">
    <property type="entry name" value="Protein tyrosine phosphatase superfamily"/>
    <property type="match status" value="1"/>
</dbReference>
<dbReference type="InterPro" id="IPR000340">
    <property type="entry name" value="Dual-sp_phosphatase_cat-dom"/>
</dbReference>
<dbReference type="PANTHER" id="PTHR45848:SF4">
    <property type="entry name" value="DUAL SPECIFICITY PROTEIN PHOSPHATASE 12"/>
    <property type="match status" value="1"/>
</dbReference>
<evidence type="ECO:0000313" key="6">
    <source>
        <dbReference type="EMBL" id="KAF6003847.1"/>
    </source>
</evidence>
<dbReference type="OrthoDB" id="2017893at2759"/>
<evidence type="ECO:0000256" key="3">
    <source>
        <dbReference type="ARBA" id="ARBA00022801"/>
    </source>
</evidence>
<comment type="similarity">
    <text evidence="1">Belongs to the protein-tyrosine phosphatase family. Non-receptor class dual specificity subfamily.</text>
</comment>
<dbReference type="SMART" id="SM00195">
    <property type="entry name" value="DSPc"/>
    <property type="match status" value="1"/>
</dbReference>
<reference evidence="6 7" key="1">
    <citation type="journal article" date="2020" name="J. Phycol.">
        <title>Comparative genome analysis reveals Cyanidiococcus gen. nov., a new extremophilic red algal genus sister to Cyanidioschyzon (Cyanidioschyzonaceae, Rhodophyta).</title>
        <authorList>
            <person name="Liu S.-L."/>
            <person name="Chiang Y.-R."/>
            <person name="Yoon H.S."/>
            <person name="Fu H.-Y."/>
        </authorList>
    </citation>
    <scope>NUCLEOTIDE SEQUENCE [LARGE SCALE GENOMIC DNA]</scope>
    <source>
        <strain evidence="6 7">THAL066</strain>
    </source>
</reference>
<comment type="caution">
    <text evidence="6">The sequence shown here is derived from an EMBL/GenBank/DDBJ whole genome shotgun (WGS) entry which is preliminary data.</text>
</comment>
<dbReference type="CDD" id="cd14498">
    <property type="entry name" value="DSP"/>
    <property type="match status" value="1"/>
</dbReference>
<evidence type="ECO:0000313" key="7">
    <source>
        <dbReference type="Proteomes" id="UP000530660"/>
    </source>
</evidence>
<dbReference type="InterPro" id="IPR020422">
    <property type="entry name" value="TYR_PHOSPHATASE_DUAL_dom"/>
</dbReference>
<gene>
    <name evidence="6" type="primary">DUSP19_3</name>
    <name evidence="6" type="ORF">F1559_002525</name>
</gene>
<proteinExistence type="inferred from homology"/>
<keyword evidence="3" id="KW-0378">Hydrolase</keyword>
<dbReference type="PANTHER" id="PTHR45848">
    <property type="entry name" value="DUAL SPECIFICITY PROTEIN PHOSPHATASE 12 FAMILY MEMBER"/>
    <property type="match status" value="1"/>
</dbReference>
<dbReference type="GO" id="GO:0004725">
    <property type="term" value="F:protein tyrosine phosphatase activity"/>
    <property type="evidence" value="ECO:0007669"/>
    <property type="project" value="UniProtKB-EC"/>
</dbReference>
<keyword evidence="7" id="KW-1185">Reference proteome</keyword>
<evidence type="ECO:0000256" key="2">
    <source>
        <dbReference type="ARBA" id="ARBA00013064"/>
    </source>
</evidence>
<dbReference type="GO" id="GO:0008138">
    <property type="term" value="F:protein tyrosine/serine/threonine phosphatase activity"/>
    <property type="evidence" value="ECO:0007669"/>
    <property type="project" value="TreeGrafter"/>
</dbReference>
<dbReference type="SUPFAM" id="SSF52799">
    <property type="entry name" value="(Phosphotyrosine protein) phosphatases II"/>
    <property type="match status" value="1"/>
</dbReference>
<protein>
    <recommendedName>
        <fullName evidence="2">protein-tyrosine-phosphatase</fullName>
        <ecNumber evidence="2">3.1.3.48</ecNumber>
    </recommendedName>
</protein>
<accession>A0A7J7IMR9</accession>
<dbReference type="Proteomes" id="UP000530660">
    <property type="component" value="Unassembled WGS sequence"/>
</dbReference>
<feature type="domain" description="Tyrosine-protein phosphatase" evidence="5">
    <location>
        <begin position="15"/>
        <end position="162"/>
    </location>
</feature>
<dbReference type="Pfam" id="PF00782">
    <property type="entry name" value="DSPc"/>
    <property type="match status" value="1"/>
</dbReference>
<evidence type="ECO:0000256" key="1">
    <source>
        <dbReference type="ARBA" id="ARBA00008601"/>
    </source>
</evidence>
<dbReference type="AlphaFoldDB" id="A0A7J7IMR9"/>
<dbReference type="InterPro" id="IPR029021">
    <property type="entry name" value="Prot-tyrosine_phosphatase-like"/>
</dbReference>
<organism evidence="6 7">
    <name type="scientific">Cyanidiococcus yangmingshanensis</name>
    <dbReference type="NCBI Taxonomy" id="2690220"/>
    <lineage>
        <taxon>Eukaryota</taxon>
        <taxon>Rhodophyta</taxon>
        <taxon>Bangiophyceae</taxon>
        <taxon>Cyanidiales</taxon>
        <taxon>Cyanidiaceae</taxon>
        <taxon>Cyanidiococcus</taxon>
    </lineage>
</organism>
<evidence type="ECO:0000256" key="4">
    <source>
        <dbReference type="ARBA" id="ARBA00022912"/>
    </source>
</evidence>